<name>A0A0K6IYT0_9PROT</name>
<dbReference type="PROSITE" id="PS50109">
    <property type="entry name" value="HIS_KIN"/>
    <property type="match status" value="1"/>
</dbReference>
<evidence type="ECO:0000259" key="15">
    <source>
        <dbReference type="PROSITE" id="PS50109"/>
    </source>
</evidence>
<evidence type="ECO:0000256" key="12">
    <source>
        <dbReference type="ARBA" id="ARBA00023012"/>
    </source>
</evidence>
<dbReference type="GO" id="GO:0005524">
    <property type="term" value="F:ATP binding"/>
    <property type="evidence" value="ECO:0007669"/>
    <property type="project" value="UniProtKB-KW"/>
</dbReference>
<dbReference type="Gene3D" id="6.10.340.10">
    <property type="match status" value="1"/>
</dbReference>
<dbReference type="InterPro" id="IPR003594">
    <property type="entry name" value="HATPase_dom"/>
</dbReference>
<evidence type="ECO:0000256" key="13">
    <source>
        <dbReference type="ARBA" id="ARBA00023136"/>
    </source>
</evidence>
<evidence type="ECO:0000256" key="5">
    <source>
        <dbReference type="ARBA" id="ARBA00022553"/>
    </source>
</evidence>
<dbReference type="InterPro" id="IPR050428">
    <property type="entry name" value="TCS_sensor_his_kinase"/>
</dbReference>
<dbReference type="Gene3D" id="1.10.287.130">
    <property type="match status" value="1"/>
</dbReference>
<evidence type="ECO:0000256" key="9">
    <source>
        <dbReference type="ARBA" id="ARBA00022777"/>
    </source>
</evidence>
<keyword evidence="3 14" id="KW-1003">Cell membrane</keyword>
<keyword evidence="7 14" id="KW-0812">Transmembrane</keyword>
<dbReference type="FunFam" id="1.10.287.130:FF:000001">
    <property type="entry name" value="Two-component sensor histidine kinase"/>
    <property type="match status" value="1"/>
</dbReference>
<dbReference type="CDD" id="cd06225">
    <property type="entry name" value="HAMP"/>
    <property type="match status" value="1"/>
</dbReference>
<dbReference type="SMART" id="SM00387">
    <property type="entry name" value="HATPase_c"/>
    <property type="match status" value="1"/>
</dbReference>
<evidence type="ECO:0000256" key="10">
    <source>
        <dbReference type="ARBA" id="ARBA00022840"/>
    </source>
</evidence>
<keyword evidence="9 14" id="KW-0418">Kinase</keyword>
<dbReference type="GO" id="GO:0000155">
    <property type="term" value="F:phosphorelay sensor kinase activity"/>
    <property type="evidence" value="ECO:0007669"/>
    <property type="project" value="InterPro"/>
</dbReference>
<dbReference type="PRINTS" id="PR00344">
    <property type="entry name" value="BCTRLSENSOR"/>
</dbReference>
<keyword evidence="10 14" id="KW-0067">ATP-binding</keyword>
<dbReference type="InterPro" id="IPR005467">
    <property type="entry name" value="His_kinase_dom"/>
</dbReference>
<evidence type="ECO:0000256" key="8">
    <source>
        <dbReference type="ARBA" id="ARBA00022741"/>
    </source>
</evidence>
<dbReference type="RefSeq" id="WP_055424420.1">
    <property type="nucleotide sequence ID" value="NZ_CYHH01000028.1"/>
</dbReference>
<dbReference type="InterPro" id="IPR003661">
    <property type="entry name" value="HisK_dim/P_dom"/>
</dbReference>
<proteinExistence type="predicted"/>
<dbReference type="InterPro" id="IPR003660">
    <property type="entry name" value="HAMP_dom"/>
</dbReference>
<dbReference type="SMART" id="SM00304">
    <property type="entry name" value="HAMP"/>
    <property type="match status" value="1"/>
</dbReference>
<feature type="transmembrane region" description="Helical" evidence="14">
    <location>
        <begin position="12"/>
        <end position="34"/>
    </location>
</feature>
<evidence type="ECO:0000256" key="4">
    <source>
        <dbReference type="ARBA" id="ARBA00022519"/>
    </source>
</evidence>
<evidence type="ECO:0000256" key="14">
    <source>
        <dbReference type="RuleBase" id="RU364088"/>
    </source>
</evidence>
<dbReference type="OrthoDB" id="5290273at2"/>
<evidence type="ECO:0000313" key="17">
    <source>
        <dbReference type="EMBL" id="CUB08199.1"/>
    </source>
</evidence>
<keyword evidence="8 14" id="KW-0547">Nucleotide-binding</keyword>
<keyword evidence="6 14" id="KW-0808">Transferase</keyword>
<dbReference type="PROSITE" id="PS50885">
    <property type="entry name" value="HAMP"/>
    <property type="match status" value="1"/>
</dbReference>
<keyword evidence="5" id="KW-0597">Phosphoprotein</keyword>
<dbReference type="PANTHER" id="PTHR45436:SF15">
    <property type="entry name" value="SENSOR HISTIDINE KINASE CUSS"/>
    <property type="match status" value="1"/>
</dbReference>
<dbReference type="Pfam" id="PF21085">
    <property type="entry name" value="CusS"/>
    <property type="match status" value="1"/>
</dbReference>
<evidence type="ECO:0000256" key="2">
    <source>
        <dbReference type="ARBA" id="ARBA00004429"/>
    </source>
</evidence>
<evidence type="ECO:0000256" key="6">
    <source>
        <dbReference type="ARBA" id="ARBA00022679"/>
    </source>
</evidence>
<dbReference type="NCBIfam" id="TIGR01386">
    <property type="entry name" value="cztS_silS_copS"/>
    <property type="match status" value="1"/>
</dbReference>
<evidence type="ECO:0000256" key="1">
    <source>
        <dbReference type="ARBA" id="ARBA00000085"/>
    </source>
</evidence>
<evidence type="ECO:0000256" key="7">
    <source>
        <dbReference type="ARBA" id="ARBA00022692"/>
    </source>
</evidence>
<sequence>MLRSLSLTTRLTLFFTLAASAVVFGLALLVIAASERHFIELDHMALQDKQHLIENILARSNSAEDAKWLLREALSHHHGLYVSVHDSKGETLFQSEGFRLPRELSPADEGNGNDALKHWADEGRAFRGMLVRVIPAYDATTRLDILVAMDTAHHTRFMLELRRTLMTYAVVTIVICGLLSWFAAYKGLAPLRAMKSRATTLTSQRLHQRMPVDAVPIEMADLAHELNKMLDRLEDAFTRLSEFSSNLAHELRTPLSNLLTQTQVALATRRDADTYREILASNAEELQRLGRMVSDMLFLAKAERGMMLPNRERFSAAEETHALIEFYEAVAEEKGVRLAQRGEGEIVGDRLMFRRALSNLLSNALRHTPPHGEVTIEISQSSQATRVSVENTGEDIDPRVLPRLFDRFYRADPSRSHPETDGAGLGLAITRAIMQTHGGSISVTSAQGRTRFCLEFPGGT</sequence>
<dbReference type="InterPro" id="IPR006290">
    <property type="entry name" value="CztS_silS_copS"/>
</dbReference>
<dbReference type="EMBL" id="CYHH01000028">
    <property type="protein sequence ID" value="CUB08199.1"/>
    <property type="molecule type" value="Genomic_DNA"/>
</dbReference>
<evidence type="ECO:0000256" key="11">
    <source>
        <dbReference type="ARBA" id="ARBA00022989"/>
    </source>
</evidence>
<keyword evidence="18" id="KW-1185">Reference proteome</keyword>
<evidence type="ECO:0000256" key="3">
    <source>
        <dbReference type="ARBA" id="ARBA00022475"/>
    </source>
</evidence>
<dbReference type="AlphaFoldDB" id="A0A0K6IYT0"/>
<dbReference type="InterPro" id="IPR048590">
    <property type="entry name" value="CusS-like_sensor"/>
</dbReference>
<feature type="transmembrane region" description="Helical" evidence="14">
    <location>
        <begin position="165"/>
        <end position="185"/>
    </location>
</feature>
<evidence type="ECO:0000313" key="18">
    <source>
        <dbReference type="Proteomes" id="UP000182108"/>
    </source>
</evidence>
<reference evidence="18" key="1">
    <citation type="submission" date="2015-08" db="EMBL/GenBank/DDBJ databases">
        <authorList>
            <person name="Babu N.S."/>
            <person name="Beckwith C.J."/>
            <person name="Beseler K.G."/>
            <person name="Brison A."/>
            <person name="Carone J.V."/>
            <person name="Caskin T.P."/>
            <person name="Diamond M."/>
            <person name="Durham M.E."/>
            <person name="Foxe J.M."/>
            <person name="Go M."/>
            <person name="Henderson B.A."/>
            <person name="Jones I.B."/>
            <person name="McGettigan J.A."/>
            <person name="Micheletti S.J."/>
            <person name="Nasrallah M.E."/>
            <person name="Ortiz D."/>
            <person name="Piller C.R."/>
            <person name="Privatt S.R."/>
            <person name="Schneider S.L."/>
            <person name="Sharp S."/>
            <person name="Smith T.C."/>
            <person name="Stanton J.D."/>
            <person name="Ullery H.E."/>
            <person name="Wilson R.J."/>
            <person name="Serrano M.G."/>
            <person name="Buck G."/>
            <person name="Lee V."/>
            <person name="Wang Y."/>
            <person name="Carvalho R."/>
            <person name="Voegtly L."/>
            <person name="Shi R."/>
            <person name="Duckworth R."/>
            <person name="Johnson A."/>
            <person name="Loviza R."/>
            <person name="Walstead R."/>
            <person name="Shah Z."/>
            <person name="Kiflezghi M."/>
            <person name="Wade K."/>
            <person name="Ball S.L."/>
            <person name="Bradley K.W."/>
            <person name="Asai D.J."/>
            <person name="Bowman C.A."/>
            <person name="Russell D.A."/>
            <person name="Pope W.H."/>
            <person name="Jacobs-Sera D."/>
            <person name="Hendrix R.W."/>
            <person name="Hatfull G.F."/>
        </authorList>
    </citation>
    <scope>NUCLEOTIDE SEQUENCE [LARGE SCALE GENOMIC DNA]</scope>
    <source>
        <strain evidence="18">JCM 19170</strain>
    </source>
</reference>
<feature type="domain" description="HAMP" evidence="16">
    <location>
        <begin position="185"/>
        <end position="238"/>
    </location>
</feature>
<gene>
    <name evidence="17" type="ORF">Ga0061068_1284</name>
</gene>
<dbReference type="Pfam" id="PF02518">
    <property type="entry name" value="HATPase_c"/>
    <property type="match status" value="1"/>
</dbReference>
<dbReference type="Gene3D" id="3.30.565.10">
    <property type="entry name" value="Histidine kinase-like ATPase, C-terminal domain"/>
    <property type="match status" value="1"/>
</dbReference>
<dbReference type="Pfam" id="PF00672">
    <property type="entry name" value="HAMP"/>
    <property type="match status" value="1"/>
</dbReference>
<dbReference type="InterPro" id="IPR036890">
    <property type="entry name" value="HATPase_C_sf"/>
</dbReference>
<feature type="domain" description="Histidine kinase" evidence="15">
    <location>
        <begin position="246"/>
        <end position="460"/>
    </location>
</feature>
<dbReference type="SUPFAM" id="SSF55874">
    <property type="entry name" value="ATPase domain of HSP90 chaperone/DNA topoisomerase II/histidine kinase"/>
    <property type="match status" value="1"/>
</dbReference>
<evidence type="ECO:0000259" key="16">
    <source>
        <dbReference type="PROSITE" id="PS50885"/>
    </source>
</evidence>
<dbReference type="InterPro" id="IPR036097">
    <property type="entry name" value="HisK_dim/P_sf"/>
</dbReference>
<protein>
    <recommendedName>
        <fullName evidence="14">Sensor protein</fullName>
        <ecNumber evidence="14">2.7.13.3</ecNumber>
    </recommendedName>
</protein>
<dbReference type="Pfam" id="PF00512">
    <property type="entry name" value="HisKA"/>
    <property type="match status" value="1"/>
</dbReference>
<dbReference type="SMART" id="SM00388">
    <property type="entry name" value="HisKA"/>
    <property type="match status" value="1"/>
</dbReference>
<dbReference type="SUPFAM" id="SSF47384">
    <property type="entry name" value="Homodimeric domain of signal transducing histidine kinase"/>
    <property type="match status" value="1"/>
</dbReference>
<organism evidence="17 18">
    <name type="scientific">Tepidiphilus thermophilus</name>
    <dbReference type="NCBI Taxonomy" id="876478"/>
    <lineage>
        <taxon>Bacteria</taxon>
        <taxon>Pseudomonadati</taxon>
        <taxon>Pseudomonadota</taxon>
        <taxon>Hydrogenophilia</taxon>
        <taxon>Hydrogenophilales</taxon>
        <taxon>Hydrogenophilaceae</taxon>
        <taxon>Tepidiphilus</taxon>
    </lineage>
</organism>
<dbReference type="EC" id="2.7.13.3" evidence="14"/>
<dbReference type="FunFam" id="3.30.565.10:FF:000006">
    <property type="entry name" value="Sensor histidine kinase WalK"/>
    <property type="match status" value="1"/>
</dbReference>
<comment type="function">
    <text evidence="14">Member of a two-component regulatory system.</text>
</comment>
<dbReference type="CDD" id="cd00082">
    <property type="entry name" value="HisKA"/>
    <property type="match status" value="1"/>
</dbReference>
<accession>A0A0K6IYT0</accession>
<keyword evidence="12 14" id="KW-0902">Two-component regulatory system</keyword>
<dbReference type="Proteomes" id="UP000182108">
    <property type="component" value="Unassembled WGS sequence"/>
</dbReference>
<comment type="catalytic activity">
    <reaction evidence="1 14">
        <text>ATP + protein L-histidine = ADP + protein N-phospho-L-histidine.</text>
        <dbReference type="EC" id="2.7.13.3"/>
    </reaction>
</comment>
<dbReference type="GO" id="GO:0005886">
    <property type="term" value="C:plasma membrane"/>
    <property type="evidence" value="ECO:0007669"/>
    <property type="project" value="UniProtKB-SubCell"/>
</dbReference>
<dbReference type="CDD" id="cd00075">
    <property type="entry name" value="HATPase"/>
    <property type="match status" value="1"/>
</dbReference>
<comment type="subcellular location">
    <subcellularLocation>
        <location evidence="2">Cell inner membrane</location>
        <topology evidence="2">Multi-pass membrane protein</topology>
    </subcellularLocation>
</comment>
<keyword evidence="4 14" id="KW-0997">Cell inner membrane</keyword>
<keyword evidence="13 14" id="KW-0472">Membrane</keyword>
<dbReference type="PANTHER" id="PTHR45436">
    <property type="entry name" value="SENSOR HISTIDINE KINASE YKOH"/>
    <property type="match status" value="1"/>
</dbReference>
<keyword evidence="11 14" id="KW-1133">Transmembrane helix</keyword>
<dbReference type="InterPro" id="IPR004358">
    <property type="entry name" value="Sig_transdc_His_kin-like_C"/>
</dbReference>